<name>A0A0G0Z2Z0_9BACT</name>
<organism evidence="2 3">
    <name type="scientific">Candidatus Collierbacteria bacterium GW2011_GWA2_42_17</name>
    <dbReference type="NCBI Taxonomy" id="1618378"/>
    <lineage>
        <taxon>Bacteria</taxon>
        <taxon>Candidatus Collieribacteriota</taxon>
    </lineage>
</organism>
<evidence type="ECO:0000313" key="3">
    <source>
        <dbReference type="Proteomes" id="UP000033854"/>
    </source>
</evidence>
<dbReference type="Proteomes" id="UP000033854">
    <property type="component" value="Unassembled WGS sequence"/>
</dbReference>
<evidence type="ECO:0000256" key="1">
    <source>
        <dbReference type="SAM" id="Phobius"/>
    </source>
</evidence>
<protein>
    <submittedName>
        <fullName evidence="2">Uncharacterized protein</fullName>
    </submittedName>
</protein>
<evidence type="ECO:0000313" key="2">
    <source>
        <dbReference type="EMBL" id="KKS43105.1"/>
    </source>
</evidence>
<keyword evidence="1" id="KW-0472">Membrane</keyword>
<proteinExistence type="predicted"/>
<accession>A0A0G0Z2Z0</accession>
<dbReference type="EMBL" id="LCDA01000002">
    <property type="protein sequence ID" value="KKS43105.1"/>
    <property type="molecule type" value="Genomic_DNA"/>
</dbReference>
<reference evidence="2 3" key="1">
    <citation type="journal article" date="2015" name="Nature">
        <title>rRNA introns, odd ribosomes, and small enigmatic genomes across a large radiation of phyla.</title>
        <authorList>
            <person name="Brown C.T."/>
            <person name="Hug L.A."/>
            <person name="Thomas B.C."/>
            <person name="Sharon I."/>
            <person name="Castelle C.J."/>
            <person name="Singh A."/>
            <person name="Wilkins M.J."/>
            <person name="Williams K.H."/>
            <person name="Banfield J.F."/>
        </authorList>
    </citation>
    <scope>NUCLEOTIDE SEQUENCE [LARGE SCALE GENOMIC DNA]</scope>
</reference>
<feature type="transmembrane region" description="Helical" evidence="1">
    <location>
        <begin position="26"/>
        <end position="48"/>
    </location>
</feature>
<sequence length="268" mass="29337">MAENKIVGYKNIFGFVLPDWVDEGTIRTMATFLLASAVMLFVLIFAIWPKFESVNLLRSRVEAKQIDLESLKNSKAGFDKLNDQIPETTQNLVLQAIPQTYSPENAVFLLRNIANEITGMSIVSYSLPSGVLFGDDKAETGKGGETNDSMANFISYPIKLSVSAPVDKILSFIDKAETSLPIGIVSDLGMQEVSKLSQSTQGDKSITMDLEIKYYQAILKKVDISKMLPFTDADMALVKQISGFSSFSQTGGAEVPIATNTSEKLFGF</sequence>
<keyword evidence="1" id="KW-0812">Transmembrane</keyword>
<comment type="caution">
    <text evidence="2">The sequence shown here is derived from an EMBL/GenBank/DDBJ whole genome shotgun (WGS) entry which is preliminary data.</text>
</comment>
<keyword evidence="1" id="KW-1133">Transmembrane helix</keyword>
<dbReference type="AlphaFoldDB" id="A0A0G0Z2Z0"/>
<gene>
    <name evidence="2" type="ORF">UV06_C0002G0007</name>
</gene>